<name>A0ABY7V6Q9_9GAMM</name>
<protein>
    <submittedName>
        <fullName evidence="2">Uncharacterized protein</fullName>
    </submittedName>
</protein>
<dbReference type="Proteomes" id="UP001215231">
    <property type="component" value="Chromosome"/>
</dbReference>
<organism evidence="2 3">
    <name type="scientific">Thalassomonas haliotis</name>
    <dbReference type="NCBI Taxonomy" id="485448"/>
    <lineage>
        <taxon>Bacteria</taxon>
        <taxon>Pseudomonadati</taxon>
        <taxon>Pseudomonadota</taxon>
        <taxon>Gammaproteobacteria</taxon>
        <taxon>Alteromonadales</taxon>
        <taxon>Colwelliaceae</taxon>
        <taxon>Thalassomonas</taxon>
    </lineage>
</organism>
<feature type="chain" id="PRO_5046683565" evidence="1">
    <location>
        <begin position="21"/>
        <end position="440"/>
    </location>
</feature>
<evidence type="ECO:0000313" key="3">
    <source>
        <dbReference type="Proteomes" id="UP001215231"/>
    </source>
</evidence>
<dbReference type="RefSeq" id="WP_274049323.1">
    <property type="nucleotide sequence ID" value="NZ_CP059693.1"/>
</dbReference>
<reference evidence="2 3" key="1">
    <citation type="journal article" date="2022" name="Mar. Drugs">
        <title>Bioassay-Guided Fractionation Leads to the Detection of Cholic Acid Generated by the Rare Thalassomonas sp.</title>
        <authorList>
            <person name="Pheiffer F."/>
            <person name="Schneider Y.K."/>
            <person name="Hansen E.H."/>
            <person name="Andersen J.H."/>
            <person name="Isaksson J."/>
            <person name="Busche T."/>
            <person name="R C."/>
            <person name="Kalinowski J."/>
            <person name="Zyl L.V."/>
            <person name="Trindade M."/>
        </authorList>
    </citation>
    <scope>NUCLEOTIDE SEQUENCE [LARGE SCALE GENOMIC DNA]</scope>
    <source>
        <strain evidence="2 3">A5K-61T</strain>
    </source>
</reference>
<keyword evidence="1" id="KW-0732">Signal</keyword>
<gene>
    <name evidence="2" type="ORF">H3N35_13705</name>
</gene>
<dbReference type="InterPro" id="IPR020835">
    <property type="entry name" value="Catalase_sf"/>
</dbReference>
<proteinExistence type="predicted"/>
<feature type="signal peptide" evidence="1">
    <location>
        <begin position="1"/>
        <end position="20"/>
    </location>
</feature>
<evidence type="ECO:0000313" key="2">
    <source>
        <dbReference type="EMBL" id="WDE09393.1"/>
    </source>
</evidence>
<dbReference type="SUPFAM" id="SSF56634">
    <property type="entry name" value="Heme-dependent catalase-like"/>
    <property type="match status" value="1"/>
</dbReference>
<keyword evidence="3" id="KW-1185">Reference proteome</keyword>
<dbReference type="Gene3D" id="2.40.180.10">
    <property type="entry name" value="Catalase core domain"/>
    <property type="match status" value="1"/>
</dbReference>
<dbReference type="EMBL" id="CP059693">
    <property type="protein sequence ID" value="WDE09393.1"/>
    <property type="molecule type" value="Genomic_DNA"/>
</dbReference>
<accession>A0ABY7V6Q9</accession>
<evidence type="ECO:0000256" key="1">
    <source>
        <dbReference type="SAM" id="SignalP"/>
    </source>
</evidence>
<sequence length="440" mass="48613">MKFLPLISLAAMLLPPATYADNQLLEQALRQELDSHFLQDKIDSIDETDLSIRHELGESWINNSKQHELKVIRDGIDQLGQLMLGTYVVESSPVLATNLADEVTSGRQDYRILRDAHPKGHMCVNASFEVLENEFFPQESFLGNSGRHQAIVRYSNASATPEGDAGKDIRGGALKVLLPEQAHDFLMITAATIPTDNAEQFVNLVKVARVANCIGIIPEGESDGSLSGAIADFEQQVLALGQCIRDGGLSIFDVPEVLLALKRVNDLNKNSEIESVFDKDFFGVTPYAFNDSVFKFEMSPVSCDEPNPEPLLLTAEEESADKGLEHNINRVLSAGSACYDFNLIARPWFLTDKQAIETHKKTWDQLAYYDLTRTKVATVTVSQLEAGANISPLACDNMTFTPGNSAEGFRALGSLNRARTLVYDALADFRHEANAYLRQR</sequence>